<dbReference type="GO" id="GO:0005044">
    <property type="term" value="F:scavenger receptor activity"/>
    <property type="evidence" value="ECO:0007669"/>
    <property type="project" value="TreeGrafter"/>
</dbReference>
<feature type="transmembrane region" description="Helical" evidence="7">
    <location>
        <begin position="19"/>
        <end position="38"/>
    </location>
</feature>
<name>A0AAF3J1Y7_9BILA</name>
<keyword evidence="3 7" id="KW-0812">Transmembrane</keyword>
<sequence>MTSPSVSNEKAKAQSRWKLWTSCSIVLAIVVLLFGILLKTSIISSVIHSQIIENSRLVEGSRLWKKWLNPQYKIDFNVWVHSVKNPDEILNGDIPRVTTTGPYVFNKKIENKILSHENGTITFKRFEYKFFNQTASCVTCILANRKFVEAASTTGMRAAATTLLTQTAFLEVDIGELLFDGYKDPFLDKICEIPFMNFVCESILDVPERIGLLYGTNGTADGTYEIRDGTENTEDLAKVVDETWWSDEEARRIRGTEGSLFPPFIKKDQKLYVFITQLCRSVYLVFKEKVLYRGIYAYRFVLPGDVLDQSLDENKGFCNPTDKVFFNEQNETGCWPRGLLEISHCQRGNPPIVISLPNFHLATKEVKESVRGLNESNPETDEILVDIEPHLGAVLHARRVFQVNIEMWKGENLAFPVNLKKMRSGVVPVITVREVAHIDDDSYFTIRKELLEAKELAHTVSALIIVAACLMLLASIGYIIWKSAFVQELLRRRRQENVVVPLPNYRPNKDYPTESYI</sequence>
<evidence type="ECO:0000256" key="5">
    <source>
        <dbReference type="ARBA" id="ARBA00023136"/>
    </source>
</evidence>
<comment type="subcellular location">
    <subcellularLocation>
        <location evidence="1">Membrane</location>
    </subcellularLocation>
</comment>
<organism evidence="8 9">
    <name type="scientific">Mesorhabditis belari</name>
    <dbReference type="NCBI Taxonomy" id="2138241"/>
    <lineage>
        <taxon>Eukaryota</taxon>
        <taxon>Metazoa</taxon>
        <taxon>Ecdysozoa</taxon>
        <taxon>Nematoda</taxon>
        <taxon>Chromadorea</taxon>
        <taxon>Rhabditida</taxon>
        <taxon>Rhabditina</taxon>
        <taxon>Rhabditomorpha</taxon>
        <taxon>Rhabditoidea</taxon>
        <taxon>Rhabditidae</taxon>
        <taxon>Mesorhabditinae</taxon>
        <taxon>Mesorhabditis</taxon>
    </lineage>
</organism>
<dbReference type="PANTHER" id="PTHR11923">
    <property type="entry name" value="SCAVENGER RECEPTOR CLASS B TYPE-1 SR-B1"/>
    <property type="match status" value="1"/>
</dbReference>
<evidence type="ECO:0000313" key="9">
    <source>
        <dbReference type="WBParaSite" id="MBELARI_LOCUS11129"/>
    </source>
</evidence>
<evidence type="ECO:0000256" key="2">
    <source>
        <dbReference type="ARBA" id="ARBA00010532"/>
    </source>
</evidence>
<dbReference type="Proteomes" id="UP000887575">
    <property type="component" value="Unassembled WGS sequence"/>
</dbReference>
<dbReference type="GO" id="GO:0005737">
    <property type="term" value="C:cytoplasm"/>
    <property type="evidence" value="ECO:0007669"/>
    <property type="project" value="TreeGrafter"/>
</dbReference>
<keyword evidence="5 7" id="KW-0472">Membrane</keyword>
<comment type="similarity">
    <text evidence="2">Belongs to the CD36 family.</text>
</comment>
<dbReference type="WBParaSite" id="MBELARI_LOCUS11129">
    <property type="protein sequence ID" value="MBELARI_LOCUS11129"/>
    <property type="gene ID" value="MBELARI_LOCUS11129"/>
</dbReference>
<evidence type="ECO:0000313" key="8">
    <source>
        <dbReference type="Proteomes" id="UP000887575"/>
    </source>
</evidence>
<feature type="transmembrane region" description="Helical" evidence="7">
    <location>
        <begin position="456"/>
        <end position="481"/>
    </location>
</feature>
<keyword evidence="8" id="KW-1185">Reference proteome</keyword>
<proteinExistence type="inferred from homology"/>
<dbReference type="PRINTS" id="PR01609">
    <property type="entry name" value="CD36FAMILY"/>
</dbReference>
<dbReference type="GO" id="GO:0016020">
    <property type="term" value="C:membrane"/>
    <property type="evidence" value="ECO:0007669"/>
    <property type="project" value="UniProtKB-SubCell"/>
</dbReference>
<accession>A0AAF3J1Y7</accession>
<keyword evidence="4 7" id="KW-1133">Transmembrane helix</keyword>
<protein>
    <submittedName>
        <fullName evidence="9">Lysosome membrane protein 2</fullName>
    </submittedName>
</protein>
<evidence type="ECO:0000256" key="4">
    <source>
        <dbReference type="ARBA" id="ARBA00022989"/>
    </source>
</evidence>
<keyword evidence="6" id="KW-0325">Glycoprotein</keyword>
<evidence type="ECO:0000256" key="6">
    <source>
        <dbReference type="ARBA" id="ARBA00023180"/>
    </source>
</evidence>
<reference evidence="9" key="1">
    <citation type="submission" date="2024-02" db="UniProtKB">
        <authorList>
            <consortium name="WormBaseParasite"/>
        </authorList>
    </citation>
    <scope>IDENTIFICATION</scope>
</reference>
<evidence type="ECO:0000256" key="1">
    <source>
        <dbReference type="ARBA" id="ARBA00004370"/>
    </source>
</evidence>
<dbReference type="AlphaFoldDB" id="A0AAF3J1Y7"/>
<dbReference type="PANTHER" id="PTHR11923:SF103">
    <property type="entry name" value="SCAVENGER RECEPTOR (CD36 FAMILY) RELATED"/>
    <property type="match status" value="1"/>
</dbReference>
<dbReference type="Pfam" id="PF01130">
    <property type="entry name" value="CD36"/>
    <property type="match status" value="1"/>
</dbReference>
<evidence type="ECO:0000256" key="3">
    <source>
        <dbReference type="ARBA" id="ARBA00022692"/>
    </source>
</evidence>
<evidence type="ECO:0000256" key="7">
    <source>
        <dbReference type="SAM" id="Phobius"/>
    </source>
</evidence>
<dbReference type="InterPro" id="IPR002159">
    <property type="entry name" value="CD36_fam"/>
</dbReference>